<feature type="region of interest" description="Disordered" evidence="1">
    <location>
        <begin position="75"/>
        <end position="112"/>
    </location>
</feature>
<sequence>MMLEELCPKEEISRMEDELRHLRLKDHDIAAYTNRFNELVLLCLDVVPSTKKNIGQYIKGLPSYIQGETYSCGNQGNNKGNRNNNWGGYRDNRGHNQNNNQRNGGAARTQAQNENVNQAGHAPKCDRCNMFHFGNFPVTCCNCGKRGYKAKNCHRGGVATGANTEPIKACYKCGDPNHLANSDLCPERKKQGGRNASGHMYAVKDAEQAQGPNVVTGFSFSISPNSLLLSSKSSSTKGDVLEGEEFHSNVTLSDFFAFPSVGFS</sequence>
<name>A0ABQ4WJZ0_9ASTR</name>
<organism evidence="2 3">
    <name type="scientific">Tanacetum coccineum</name>
    <dbReference type="NCBI Taxonomy" id="301880"/>
    <lineage>
        <taxon>Eukaryota</taxon>
        <taxon>Viridiplantae</taxon>
        <taxon>Streptophyta</taxon>
        <taxon>Embryophyta</taxon>
        <taxon>Tracheophyta</taxon>
        <taxon>Spermatophyta</taxon>
        <taxon>Magnoliopsida</taxon>
        <taxon>eudicotyledons</taxon>
        <taxon>Gunneridae</taxon>
        <taxon>Pentapetalae</taxon>
        <taxon>asterids</taxon>
        <taxon>campanulids</taxon>
        <taxon>Asterales</taxon>
        <taxon>Asteraceae</taxon>
        <taxon>Asteroideae</taxon>
        <taxon>Anthemideae</taxon>
        <taxon>Anthemidinae</taxon>
        <taxon>Tanacetum</taxon>
    </lineage>
</organism>
<keyword evidence="3" id="KW-1185">Reference proteome</keyword>
<reference evidence="2" key="1">
    <citation type="journal article" date="2022" name="Int. J. Mol. Sci.">
        <title>Draft Genome of Tanacetum Coccineum: Genomic Comparison of Closely Related Tanacetum-Family Plants.</title>
        <authorList>
            <person name="Yamashiro T."/>
            <person name="Shiraishi A."/>
            <person name="Nakayama K."/>
            <person name="Satake H."/>
        </authorList>
    </citation>
    <scope>NUCLEOTIDE SEQUENCE</scope>
</reference>
<evidence type="ECO:0000256" key="1">
    <source>
        <dbReference type="SAM" id="MobiDB-lite"/>
    </source>
</evidence>
<evidence type="ECO:0000313" key="2">
    <source>
        <dbReference type="EMBL" id="GJS53209.1"/>
    </source>
</evidence>
<accession>A0ABQ4WJZ0</accession>
<feature type="compositionally biased region" description="Low complexity" evidence="1">
    <location>
        <begin position="75"/>
        <end position="108"/>
    </location>
</feature>
<dbReference type="Gene3D" id="4.10.60.10">
    <property type="entry name" value="Zinc finger, CCHC-type"/>
    <property type="match status" value="1"/>
</dbReference>
<comment type="caution">
    <text evidence="2">The sequence shown here is derived from an EMBL/GenBank/DDBJ whole genome shotgun (WGS) entry which is preliminary data.</text>
</comment>
<reference evidence="2" key="2">
    <citation type="submission" date="2022-01" db="EMBL/GenBank/DDBJ databases">
        <authorList>
            <person name="Yamashiro T."/>
            <person name="Shiraishi A."/>
            <person name="Satake H."/>
            <person name="Nakayama K."/>
        </authorList>
    </citation>
    <scope>NUCLEOTIDE SEQUENCE</scope>
</reference>
<evidence type="ECO:0008006" key="4">
    <source>
        <dbReference type="Google" id="ProtNLM"/>
    </source>
</evidence>
<gene>
    <name evidence="2" type="ORF">Tco_0626571</name>
</gene>
<proteinExistence type="predicted"/>
<evidence type="ECO:0000313" key="3">
    <source>
        <dbReference type="Proteomes" id="UP001151760"/>
    </source>
</evidence>
<protein>
    <recommendedName>
        <fullName evidence="4">CCHC-type domain-containing protein</fullName>
    </recommendedName>
</protein>
<dbReference type="Proteomes" id="UP001151760">
    <property type="component" value="Unassembled WGS sequence"/>
</dbReference>
<dbReference type="EMBL" id="BQNB010008710">
    <property type="protein sequence ID" value="GJS53209.1"/>
    <property type="molecule type" value="Genomic_DNA"/>
</dbReference>